<dbReference type="Proteomes" id="UP000660729">
    <property type="component" value="Unassembled WGS sequence"/>
</dbReference>
<feature type="region of interest" description="Disordered" evidence="1">
    <location>
        <begin position="1"/>
        <end position="92"/>
    </location>
</feature>
<sequence>MSDQKVEEQIASTGGAPGELNAAPAEASVNEPSATDKPAAEADVAGREKKGTPGGFFKKLMFWKKDKKPEEPPKKEEAKASTQEAVTGTTTA</sequence>
<evidence type="ECO:0000256" key="1">
    <source>
        <dbReference type="SAM" id="MobiDB-lite"/>
    </source>
</evidence>
<dbReference type="OrthoDB" id="10583526at2759"/>
<feature type="compositionally biased region" description="Basic and acidic residues" evidence="1">
    <location>
        <begin position="63"/>
        <end position="79"/>
    </location>
</feature>
<evidence type="ECO:0000313" key="3">
    <source>
        <dbReference type="Proteomes" id="UP000660729"/>
    </source>
</evidence>
<comment type="caution">
    <text evidence="2">The sequence shown here is derived from an EMBL/GenBank/DDBJ whole genome shotgun (WGS) entry which is preliminary data.</text>
</comment>
<protein>
    <submittedName>
        <fullName evidence="2">Uncharacterized protein</fullName>
    </submittedName>
</protein>
<accession>A0A8H6VJT9</accession>
<gene>
    <name evidence="2" type="ORF">HII31_04338</name>
</gene>
<dbReference type="AlphaFoldDB" id="A0A8H6VJT9"/>
<feature type="compositionally biased region" description="Polar residues" evidence="1">
    <location>
        <begin position="81"/>
        <end position="92"/>
    </location>
</feature>
<name>A0A8H6VJT9_9PEZI</name>
<feature type="compositionally biased region" description="Basic and acidic residues" evidence="1">
    <location>
        <begin position="38"/>
        <end position="51"/>
    </location>
</feature>
<evidence type="ECO:0000313" key="2">
    <source>
        <dbReference type="EMBL" id="KAF7194305.1"/>
    </source>
</evidence>
<dbReference type="EMBL" id="JABCIY010000062">
    <property type="protein sequence ID" value="KAF7194305.1"/>
    <property type="molecule type" value="Genomic_DNA"/>
</dbReference>
<keyword evidence="3" id="KW-1185">Reference proteome</keyword>
<reference evidence="2" key="1">
    <citation type="submission" date="2020-04" db="EMBL/GenBank/DDBJ databases">
        <title>Draft genome resource of the tomato pathogen Pseudocercospora fuligena.</title>
        <authorList>
            <person name="Zaccaron A."/>
        </authorList>
    </citation>
    <scope>NUCLEOTIDE SEQUENCE</scope>
    <source>
        <strain evidence="2">PF001</strain>
    </source>
</reference>
<organism evidence="2 3">
    <name type="scientific">Pseudocercospora fuligena</name>
    <dbReference type="NCBI Taxonomy" id="685502"/>
    <lineage>
        <taxon>Eukaryota</taxon>
        <taxon>Fungi</taxon>
        <taxon>Dikarya</taxon>
        <taxon>Ascomycota</taxon>
        <taxon>Pezizomycotina</taxon>
        <taxon>Dothideomycetes</taxon>
        <taxon>Dothideomycetidae</taxon>
        <taxon>Mycosphaerellales</taxon>
        <taxon>Mycosphaerellaceae</taxon>
        <taxon>Pseudocercospora</taxon>
    </lineage>
</organism>
<proteinExistence type="predicted"/>